<evidence type="ECO:0000256" key="1">
    <source>
        <dbReference type="SAM" id="MobiDB-lite"/>
    </source>
</evidence>
<dbReference type="Pfam" id="PF13481">
    <property type="entry name" value="AAA_25"/>
    <property type="match status" value="1"/>
</dbReference>
<reference evidence="2 3" key="1">
    <citation type="submission" date="2024-09" db="EMBL/GenBank/DDBJ databases">
        <authorList>
            <person name="Sun Q."/>
            <person name="Mori K."/>
        </authorList>
    </citation>
    <scope>NUCLEOTIDE SEQUENCE [LARGE SCALE GENOMIC DNA]</scope>
    <source>
        <strain evidence="2 3">TBRC 2205</strain>
    </source>
</reference>
<protein>
    <submittedName>
        <fullName evidence="2">AAA family ATPase</fullName>
    </submittedName>
</protein>
<feature type="compositionally biased region" description="Acidic residues" evidence="1">
    <location>
        <begin position="435"/>
        <end position="445"/>
    </location>
</feature>
<name>A0ABV6P6Q6_9ACTN</name>
<accession>A0ABV6P6Q6</accession>
<comment type="caution">
    <text evidence="2">The sequence shown here is derived from an EMBL/GenBank/DDBJ whole genome shotgun (WGS) entry which is preliminary data.</text>
</comment>
<gene>
    <name evidence="2" type="ORF">ACFFHU_31470</name>
</gene>
<evidence type="ECO:0000313" key="2">
    <source>
        <dbReference type="EMBL" id="MFC0568641.1"/>
    </source>
</evidence>
<dbReference type="Proteomes" id="UP001589894">
    <property type="component" value="Unassembled WGS sequence"/>
</dbReference>
<dbReference type="Gene3D" id="3.40.50.300">
    <property type="entry name" value="P-loop containing nucleotide triphosphate hydrolases"/>
    <property type="match status" value="1"/>
</dbReference>
<dbReference type="InterPro" id="IPR027417">
    <property type="entry name" value="P-loop_NTPase"/>
</dbReference>
<feature type="compositionally biased region" description="Low complexity" evidence="1">
    <location>
        <begin position="412"/>
        <end position="428"/>
    </location>
</feature>
<dbReference type="EMBL" id="JBHLUE010000036">
    <property type="protein sequence ID" value="MFC0568641.1"/>
    <property type="molecule type" value="Genomic_DNA"/>
</dbReference>
<organism evidence="2 3">
    <name type="scientific">Plantactinospora siamensis</name>
    <dbReference type="NCBI Taxonomy" id="555372"/>
    <lineage>
        <taxon>Bacteria</taxon>
        <taxon>Bacillati</taxon>
        <taxon>Actinomycetota</taxon>
        <taxon>Actinomycetes</taxon>
        <taxon>Micromonosporales</taxon>
        <taxon>Micromonosporaceae</taxon>
        <taxon>Plantactinospora</taxon>
    </lineage>
</organism>
<sequence length="445" mass="47369">MNPFDPGSEEHAAWERQEQIEAAPPRRRLVLTPAANIEPEPVVWAWEDDPAGLTPNSGRIPLGSLSVAAGREGTGKSSFGIWLAARITRGDLPGALDGQPRAVVYAAVEDSWKHTLVPRLIAAGADLTRVYRVEVVEDEQYGVTLSLPTDNSLLERELKKLQAALLVLDPLMSTIGAGIDTHRERDVRVALDPLARLADRARCVVLGIAHFNKGAGTDPSSLITGSGAFKNVPRSVFGFAVDPEGDRVMTQTKNSLGRLDLPSLSYQIEGTEVPTKLGPAHVGRLVWLGFSERSVTEILSDRGDADDQGDRLDAVEWLRAYLADNGGEAPAVDVFKAGDKDGFSKDALKRAKRKAGVLSEKTGMDAGWMWRLKPAEGSEGSEGSKGADGEGLAPFALPSEPDDAKGAPKGAPSRGLRSSLPSLPSLPSQGAGPADDPDSEQEWSG</sequence>
<feature type="region of interest" description="Disordered" evidence="1">
    <location>
        <begin position="374"/>
        <end position="445"/>
    </location>
</feature>
<dbReference type="SUPFAM" id="SSF52540">
    <property type="entry name" value="P-loop containing nucleoside triphosphate hydrolases"/>
    <property type="match status" value="1"/>
</dbReference>
<evidence type="ECO:0000313" key="3">
    <source>
        <dbReference type="Proteomes" id="UP001589894"/>
    </source>
</evidence>
<dbReference type="RefSeq" id="WP_377344197.1">
    <property type="nucleotide sequence ID" value="NZ_JBHLUE010000036.1"/>
</dbReference>
<keyword evidence="3" id="KW-1185">Reference proteome</keyword>
<proteinExistence type="predicted"/>